<evidence type="ECO:0000313" key="1">
    <source>
        <dbReference type="EMBL" id="RGK50837.1"/>
    </source>
</evidence>
<dbReference type="AlphaFoldDB" id="A0A395XPW7"/>
<evidence type="ECO:0000313" key="2">
    <source>
        <dbReference type="EMBL" id="RGW54355.1"/>
    </source>
</evidence>
<dbReference type="EMBL" id="QSQQ01000001">
    <property type="protein sequence ID" value="RGK50837.1"/>
    <property type="molecule type" value="Genomic_DNA"/>
</dbReference>
<dbReference type="Proteomes" id="UP000261208">
    <property type="component" value="Unassembled WGS sequence"/>
</dbReference>
<dbReference type="EMBL" id="QSAJ01000009">
    <property type="protein sequence ID" value="RGW54355.1"/>
    <property type="molecule type" value="Genomic_DNA"/>
</dbReference>
<comment type="caution">
    <text evidence="2">The sequence shown here is derived from an EMBL/GenBank/DDBJ whole genome shotgun (WGS) entry which is preliminary data.</text>
</comment>
<name>A0A395XPW7_9FIRM</name>
<proteinExistence type="predicted"/>
<evidence type="ECO:0000313" key="4">
    <source>
        <dbReference type="Proteomes" id="UP000266376"/>
    </source>
</evidence>
<dbReference type="Pfam" id="PF18941">
    <property type="entry name" value="DUF5688"/>
    <property type="match status" value="1"/>
</dbReference>
<sequence length="345" mass="40594">MIHVPASIFQEHKFKENIRKINDKSLAFFAGLFYNSNTIIFETQKLLLSEERRYMDYKQFLETVEKKVRENMGTHIRVSTRTVKKNNGTERSGLLIEDDSTNISPTIYLEEYYQQFLSGKGVDKIAKEVADLYEDLKVDRPWDEQKLGEYDKIKEKVIYRLIGREANEELLKEVPYVPYLDLAIIFCVLFEAGDYGMATMMIRNRHLKLWHVTKEDIYHQARYNTWHELPGEFLTMSDLIAELTGIKEKCPEEPMYVLTNQIRNYGASAILYPDRLAGISLCLKENFYVVPSSVHEMIIVPESASPGRRMLTEMLREVNETQVPDEDILSDHVYYYDRKERRLRL</sequence>
<evidence type="ECO:0000313" key="3">
    <source>
        <dbReference type="Proteomes" id="UP000261208"/>
    </source>
</evidence>
<reference evidence="3 4" key="1">
    <citation type="submission" date="2018-08" db="EMBL/GenBank/DDBJ databases">
        <title>A genome reference for cultivated species of the human gut microbiota.</title>
        <authorList>
            <person name="Zou Y."/>
            <person name="Xue W."/>
            <person name="Luo G."/>
        </authorList>
    </citation>
    <scope>NUCLEOTIDE SEQUENCE [LARGE SCALE GENOMIC DNA]</scope>
    <source>
        <strain evidence="2 4">AF12-11</strain>
        <strain evidence="1 3">TF11-11</strain>
    </source>
</reference>
<accession>A0A395XPW7</accession>
<organism evidence="2 4">
    <name type="scientific">Dorea formicigenerans</name>
    <dbReference type="NCBI Taxonomy" id="39486"/>
    <lineage>
        <taxon>Bacteria</taxon>
        <taxon>Bacillati</taxon>
        <taxon>Bacillota</taxon>
        <taxon>Clostridia</taxon>
        <taxon>Lachnospirales</taxon>
        <taxon>Lachnospiraceae</taxon>
        <taxon>Dorea</taxon>
    </lineage>
</organism>
<protein>
    <submittedName>
        <fullName evidence="2">Uncharacterized protein</fullName>
    </submittedName>
</protein>
<gene>
    <name evidence="2" type="ORF">DWV67_05290</name>
    <name evidence="1" type="ORF">DXD10_01640</name>
</gene>
<dbReference type="InterPro" id="IPR043743">
    <property type="entry name" value="DUF5688"/>
</dbReference>
<dbReference type="Proteomes" id="UP000266376">
    <property type="component" value="Unassembled WGS sequence"/>
</dbReference>